<dbReference type="OrthoDB" id="5395704at2759"/>
<evidence type="ECO:0008006" key="4">
    <source>
        <dbReference type="Google" id="ProtNLM"/>
    </source>
</evidence>
<dbReference type="AlphaFoldDB" id="A0A074WNC1"/>
<dbReference type="RefSeq" id="XP_013428465.1">
    <property type="nucleotide sequence ID" value="XM_013573011.1"/>
</dbReference>
<keyword evidence="1" id="KW-0732">Signal</keyword>
<dbReference type="HOGENOM" id="CLU_1495883_0_0_1"/>
<evidence type="ECO:0000256" key="1">
    <source>
        <dbReference type="SAM" id="SignalP"/>
    </source>
</evidence>
<evidence type="ECO:0000313" key="2">
    <source>
        <dbReference type="EMBL" id="KEQ74613.1"/>
    </source>
</evidence>
<keyword evidence="3" id="KW-1185">Reference proteome</keyword>
<dbReference type="GeneID" id="25410015"/>
<dbReference type="Proteomes" id="UP000027730">
    <property type="component" value="Unassembled WGS sequence"/>
</dbReference>
<feature type="signal peptide" evidence="1">
    <location>
        <begin position="1"/>
        <end position="22"/>
    </location>
</feature>
<protein>
    <recommendedName>
        <fullName evidence="4">AA1-like domain-containing protein</fullName>
    </recommendedName>
</protein>
<proteinExistence type="predicted"/>
<feature type="chain" id="PRO_5001701607" description="AA1-like domain-containing protein" evidence="1">
    <location>
        <begin position="23"/>
        <end position="171"/>
    </location>
</feature>
<evidence type="ECO:0000313" key="3">
    <source>
        <dbReference type="Proteomes" id="UP000027730"/>
    </source>
</evidence>
<gene>
    <name evidence="2" type="ORF">M436DRAFT_43822</name>
</gene>
<reference evidence="2 3" key="1">
    <citation type="journal article" date="2014" name="BMC Genomics">
        <title>Genome sequencing of four Aureobasidium pullulans varieties: biotechnological potential, stress tolerance, and description of new species.</title>
        <authorList>
            <person name="Gostin Ar C."/>
            <person name="Ohm R.A."/>
            <person name="Kogej T."/>
            <person name="Sonjak S."/>
            <person name="Turk M."/>
            <person name="Zajc J."/>
            <person name="Zalar P."/>
            <person name="Grube M."/>
            <person name="Sun H."/>
            <person name="Han J."/>
            <person name="Sharma A."/>
            <person name="Chiniquy J."/>
            <person name="Ngan C.Y."/>
            <person name="Lipzen A."/>
            <person name="Barry K."/>
            <person name="Grigoriev I.V."/>
            <person name="Gunde-Cimerman N."/>
        </authorList>
    </citation>
    <scope>NUCLEOTIDE SEQUENCE [LARGE SCALE GENOMIC DNA]</scope>
    <source>
        <strain evidence="2 3">CBS 147.97</strain>
    </source>
</reference>
<dbReference type="EMBL" id="KL584707">
    <property type="protein sequence ID" value="KEQ74613.1"/>
    <property type="molecule type" value="Genomic_DNA"/>
</dbReference>
<organism evidence="2 3">
    <name type="scientific">Aureobasidium namibiae CBS 147.97</name>
    <dbReference type="NCBI Taxonomy" id="1043004"/>
    <lineage>
        <taxon>Eukaryota</taxon>
        <taxon>Fungi</taxon>
        <taxon>Dikarya</taxon>
        <taxon>Ascomycota</taxon>
        <taxon>Pezizomycotina</taxon>
        <taxon>Dothideomycetes</taxon>
        <taxon>Dothideomycetidae</taxon>
        <taxon>Dothideales</taxon>
        <taxon>Saccotheciaceae</taxon>
        <taxon>Aureobasidium</taxon>
    </lineage>
</organism>
<sequence length="171" mass="18497">MFTLRQSLAALAAVVAAPLASAIPITTFSRIGVSSNGMDILDLQVHAAMSPGHLTDNTTMSFVVDTHSSKITCEGSWAPEGPFPEGEYMPCKNSTLGWNFKEDTYKSMGQFTLQLEYTYTDDSIGQAPYNVVTEFSHANITDTNTDCSEKSMSCQQCTNSTITAIVWASIA</sequence>
<accession>A0A074WNC1</accession>
<name>A0A074WNC1_9PEZI</name>